<dbReference type="EMBL" id="JARKIB010000212">
    <property type="protein sequence ID" value="KAJ7723256.1"/>
    <property type="molecule type" value="Genomic_DNA"/>
</dbReference>
<gene>
    <name evidence="1" type="ORF">B0H16DRAFT_1472953</name>
</gene>
<reference evidence="1" key="1">
    <citation type="submission" date="2023-03" db="EMBL/GenBank/DDBJ databases">
        <title>Massive genome expansion in bonnet fungi (Mycena s.s.) driven by repeated elements and novel gene families across ecological guilds.</title>
        <authorList>
            <consortium name="Lawrence Berkeley National Laboratory"/>
            <person name="Harder C.B."/>
            <person name="Miyauchi S."/>
            <person name="Viragh M."/>
            <person name="Kuo A."/>
            <person name="Thoen E."/>
            <person name="Andreopoulos B."/>
            <person name="Lu D."/>
            <person name="Skrede I."/>
            <person name="Drula E."/>
            <person name="Henrissat B."/>
            <person name="Morin E."/>
            <person name="Kohler A."/>
            <person name="Barry K."/>
            <person name="LaButti K."/>
            <person name="Morin E."/>
            <person name="Salamov A."/>
            <person name="Lipzen A."/>
            <person name="Mereny Z."/>
            <person name="Hegedus B."/>
            <person name="Baldrian P."/>
            <person name="Stursova M."/>
            <person name="Weitz H."/>
            <person name="Taylor A."/>
            <person name="Grigoriev I.V."/>
            <person name="Nagy L.G."/>
            <person name="Martin F."/>
            <person name="Kauserud H."/>
        </authorList>
    </citation>
    <scope>NUCLEOTIDE SEQUENCE</scope>
    <source>
        <strain evidence="1">CBHHK182m</strain>
    </source>
</reference>
<proteinExistence type="predicted"/>
<dbReference type="AlphaFoldDB" id="A0AAD7HLC7"/>
<evidence type="ECO:0000313" key="1">
    <source>
        <dbReference type="EMBL" id="KAJ7723256.1"/>
    </source>
</evidence>
<name>A0AAD7HLC7_9AGAR</name>
<evidence type="ECO:0000313" key="2">
    <source>
        <dbReference type="Proteomes" id="UP001215598"/>
    </source>
</evidence>
<organism evidence="1 2">
    <name type="scientific">Mycena metata</name>
    <dbReference type="NCBI Taxonomy" id="1033252"/>
    <lineage>
        <taxon>Eukaryota</taxon>
        <taxon>Fungi</taxon>
        <taxon>Dikarya</taxon>
        <taxon>Basidiomycota</taxon>
        <taxon>Agaricomycotina</taxon>
        <taxon>Agaricomycetes</taxon>
        <taxon>Agaricomycetidae</taxon>
        <taxon>Agaricales</taxon>
        <taxon>Marasmiineae</taxon>
        <taxon>Mycenaceae</taxon>
        <taxon>Mycena</taxon>
    </lineage>
</organism>
<protein>
    <submittedName>
        <fullName evidence="1">Uncharacterized protein</fullName>
    </submittedName>
</protein>
<sequence length="179" mass="19556">MSLYVDGVLASSVGFSAVPQSTISRTFLSRLPPRHSFYFGITSAYAFLSTVLQCEISPLNSTDFVLGLDWVSMIREHLLRNGYRLDDSFGPWAFFTQVPPLALYPLPFGPAHGLMYPVSVNSPPGGAVYLPHPGMIGPPPFLGYPPYGEPVYTGSPHETPTLNSEILNVENINPDINPD</sequence>
<comment type="caution">
    <text evidence="1">The sequence shown here is derived from an EMBL/GenBank/DDBJ whole genome shotgun (WGS) entry which is preliminary data.</text>
</comment>
<keyword evidence="2" id="KW-1185">Reference proteome</keyword>
<accession>A0AAD7HLC7</accession>
<dbReference type="Proteomes" id="UP001215598">
    <property type="component" value="Unassembled WGS sequence"/>
</dbReference>